<dbReference type="RefSeq" id="WP_345072632.1">
    <property type="nucleotide sequence ID" value="NZ_BAABDJ010000015.1"/>
</dbReference>
<evidence type="ECO:0000313" key="1">
    <source>
        <dbReference type="EMBL" id="GAA4007455.1"/>
    </source>
</evidence>
<sequence>MTNKLTQDCTTEMQLEKIRRGQELKFRWRDDWPEMEKAILKSGREAIAQYEESQKANQVEKD</sequence>
<dbReference type="EMBL" id="BAABDJ010000015">
    <property type="protein sequence ID" value="GAA4007455.1"/>
    <property type="molecule type" value="Genomic_DNA"/>
</dbReference>
<dbReference type="Proteomes" id="UP001500567">
    <property type="component" value="Unassembled WGS sequence"/>
</dbReference>
<comment type="caution">
    <text evidence="1">The sequence shown here is derived from an EMBL/GenBank/DDBJ whole genome shotgun (WGS) entry which is preliminary data.</text>
</comment>
<gene>
    <name evidence="1" type="ORF">GCM10022408_19260</name>
</gene>
<protein>
    <submittedName>
        <fullName evidence="1">Uncharacterized protein</fullName>
    </submittedName>
</protein>
<keyword evidence="2" id="KW-1185">Reference proteome</keyword>
<proteinExistence type="predicted"/>
<reference evidence="2" key="1">
    <citation type="journal article" date="2019" name="Int. J. Syst. Evol. Microbiol.">
        <title>The Global Catalogue of Microorganisms (GCM) 10K type strain sequencing project: providing services to taxonomists for standard genome sequencing and annotation.</title>
        <authorList>
            <consortium name="The Broad Institute Genomics Platform"/>
            <consortium name="The Broad Institute Genome Sequencing Center for Infectious Disease"/>
            <person name="Wu L."/>
            <person name="Ma J."/>
        </authorList>
    </citation>
    <scope>NUCLEOTIDE SEQUENCE [LARGE SCALE GENOMIC DNA]</scope>
    <source>
        <strain evidence="2">JCM 17224</strain>
    </source>
</reference>
<accession>A0ABP7S6Y8</accession>
<name>A0ABP7S6Y8_9BACT</name>
<evidence type="ECO:0000313" key="2">
    <source>
        <dbReference type="Proteomes" id="UP001500567"/>
    </source>
</evidence>
<organism evidence="1 2">
    <name type="scientific">Hymenobacter fastidiosus</name>
    <dbReference type="NCBI Taxonomy" id="486264"/>
    <lineage>
        <taxon>Bacteria</taxon>
        <taxon>Pseudomonadati</taxon>
        <taxon>Bacteroidota</taxon>
        <taxon>Cytophagia</taxon>
        <taxon>Cytophagales</taxon>
        <taxon>Hymenobacteraceae</taxon>
        <taxon>Hymenobacter</taxon>
    </lineage>
</organism>